<name>A0A645BNK9_9ZZZZ</name>
<evidence type="ECO:0000313" key="2">
    <source>
        <dbReference type="EMBL" id="MPM67049.1"/>
    </source>
</evidence>
<comment type="caution">
    <text evidence="2">The sequence shown here is derived from an EMBL/GenBank/DDBJ whole genome shotgun (WGS) entry which is preliminary data.</text>
</comment>
<evidence type="ECO:0000256" key="1">
    <source>
        <dbReference type="SAM" id="MobiDB-lite"/>
    </source>
</evidence>
<accession>A0A645BNK9</accession>
<gene>
    <name evidence="2" type="ORF">SDC9_113965</name>
</gene>
<feature type="compositionally biased region" description="Basic and acidic residues" evidence="1">
    <location>
        <begin position="119"/>
        <end position="129"/>
    </location>
</feature>
<dbReference type="EMBL" id="VSSQ01021454">
    <property type="protein sequence ID" value="MPM67049.1"/>
    <property type="molecule type" value="Genomic_DNA"/>
</dbReference>
<protein>
    <submittedName>
        <fullName evidence="2">Uncharacterized protein</fullName>
    </submittedName>
</protein>
<feature type="region of interest" description="Disordered" evidence="1">
    <location>
        <begin position="107"/>
        <end position="129"/>
    </location>
</feature>
<reference evidence="2" key="1">
    <citation type="submission" date="2019-08" db="EMBL/GenBank/DDBJ databases">
        <authorList>
            <person name="Kucharzyk K."/>
            <person name="Murdoch R.W."/>
            <person name="Higgins S."/>
            <person name="Loffler F."/>
        </authorList>
    </citation>
    <scope>NUCLEOTIDE SEQUENCE</scope>
</reference>
<organism evidence="2">
    <name type="scientific">bioreactor metagenome</name>
    <dbReference type="NCBI Taxonomy" id="1076179"/>
    <lineage>
        <taxon>unclassified sequences</taxon>
        <taxon>metagenomes</taxon>
        <taxon>ecological metagenomes</taxon>
    </lineage>
</organism>
<dbReference type="AlphaFoldDB" id="A0A645BNK9"/>
<proteinExistence type="predicted"/>
<sequence length="154" mass="15552">MVVILEQTGQGGDGKLRAEVLEHTGGGHGHLQLAELAHLGGGQLVAQDRARIDGNLHAAVGLLVGQLGEQVQGLVKVVAIGLGRGQTDLIDLIAAAGGSGGGLAAGGSGGTAAAAGSQAEDHRQGHERSKSLQEMLFHKCVPLCCFFNRTHNAG</sequence>